<dbReference type="GeneID" id="8741782"/>
<name>D2RZG1_HALTV</name>
<proteinExistence type="predicted"/>
<sequence>MQIRGSLSPTAIASFLEESTVPVRLSCRTPADHLWMCSLWYRLEETDAGADSSDRDGWRLQCATSASADIVSFLEADPEVAFEVSTNDPPYAGVRGRGTVSIEPDPEKETLRTLLERYLDDTESGLARGLLREEREEVMLTVEPAVVYGWDFSDRMGD</sequence>
<dbReference type="SUPFAM" id="SSF50475">
    <property type="entry name" value="FMN-binding split barrel"/>
    <property type="match status" value="1"/>
</dbReference>
<evidence type="ECO:0000313" key="1">
    <source>
        <dbReference type="EMBL" id="ADB60085.1"/>
    </source>
</evidence>
<accession>D2RZG1</accession>
<dbReference type="KEGG" id="htu:Htur_1193"/>
<dbReference type="STRING" id="543526.Htur_1193"/>
<dbReference type="Gene3D" id="2.30.110.10">
    <property type="entry name" value="Electron Transport, Fmn-binding Protein, Chain A"/>
    <property type="match status" value="1"/>
</dbReference>
<dbReference type="Proteomes" id="UP000001903">
    <property type="component" value="Chromosome"/>
</dbReference>
<dbReference type="AlphaFoldDB" id="D2RZG1"/>
<dbReference type="EMBL" id="CP001860">
    <property type="protein sequence ID" value="ADB60085.1"/>
    <property type="molecule type" value="Genomic_DNA"/>
</dbReference>
<evidence type="ECO:0008006" key="3">
    <source>
        <dbReference type="Google" id="ProtNLM"/>
    </source>
</evidence>
<gene>
    <name evidence="1" type="ordered locus">Htur_1193</name>
</gene>
<dbReference type="HOGENOM" id="CLU_1754644_0_0_2"/>
<dbReference type="InterPro" id="IPR012349">
    <property type="entry name" value="Split_barrel_FMN-bd"/>
</dbReference>
<keyword evidence="2" id="KW-1185">Reference proteome</keyword>
<reference evidence="1 2" key="1">
    <citation type="journal article" date="2010" name="Stand. Genomic Sci.">
        <title>Complete genome sequence of Haloterrigena turkmenica type strain (4k).</title>
        <authorList>
            <person name="Saunders E."/>
            <person name="Tindall B.J."/>
            <person name="Fahnrich R."/>
            <person name="Lapidus A."/>
            <person name="Copeland A."/>
            <person name="Del Rio T.G."/>
            <person name="Lucas S."/>
            <person name="Chen F."/>
            <person name="Tice H."/>
            <person name="Cheng J.F."/>
            <person name="Han C."/>
            <person name="Detter J.C."/>
            <person name="Bruce D."/>
            <person name="Goodwin L."/>
            <person name="Chain P."/>
            <person name="Pitluck S."/>
            <person name="Pati A."/>
            <person name="Ivanova N."/>
            <person name="Mavromatis K."/>
            <person name="Chen A."/>
            <person name="Palaniappan K."/>
            <person name="Land M."/>
            <person name="Hauser L."/>
            <person name="Chang Y.J."/>
            <person name="Jeffries C.D."/>
            <person name="Brettin T."/>
            <person name="Rohde M."/>
            <person name="Goker M."/>
            <person name="Bristow J."/>
            <person name="Eisen J.A."/>
            <person name="Markowitz V."/>
            <person name="Hugenholtz P."/>
            <person name="Klenk H.P."/>
            <person name="Kyrpides N.C."/>
        </authorList>
    </citation>
    <scope>NUCLEOTIDE SEQUENCE [LARGE SCALE GENOMIC DNA]</scope>
    <source>
        <strain evidence="2">ATCC 51198 / DSM 5511 / JCM 9101 / NCIMB 13204 / VKM B-1734 / 4k</strain>
    </source>
</reference>
<protein>
    <recommendedName>
        <fullName evidence="3">Pyridoxamine 5'-phosphate oxidase-related FMN-binding protein</fullName>
    </recommendedName>
</protein>
<dbReference type="OrthoDB" id="139492at2157"/>
<evidence type="ECO:0000313" key="2">
    <source>
        <dbReference type="Proteomes" id="UP000001903"/>
    </source>
</evidence>
<dbReference type="RefSeq" id="WP_012942391.1">
    <property type="nucleotide sequence ID" value="NC_013743.1"/>
</dbReference>
<organism evidence="1 2">
    <name type="scientific">Haloterrigena turkmenica (strain ATCC 51198 / DSM 5511 / JCM 9101 / NCIMB 13204 / VKM B-1734 / 4k)</name>
    <name type="common">Halococcus turkmenicus</name>
    <dbReference type="NCBI Taxonomy" id="543526"/>
    <lineage>
        <taxon>Archaea</taxon>
        <taxon>Methanobacteriati</taxon>
        <taxon>Methanobacteriota</taxon>
        <taxon>Stenosarchaea group</taxon>
        <taxon>Halobacteria</taxon>
        <taxon>Halobacteriales</taxon>
        <taxon>Natrialbaceae</taxon>
        <taxon>Haloterrigena</taxon>
    </lineage>
</organism>
<dbReference type="eggNOG" id="arCOG00516">
    <property type="taxonomic scope" value="Archaea"/>
</dbReference>